<dbReference type="EMBL" id="RCSW01000007">
    <property type="protein sequence ID" value="KAF7947340.1"/>
    <property type="molecule type" value="Genomic_DNA"/>
</dbReference>
<sequence length="565" mass="64010">MLDRDHSLYIDHPRVNDNKYKVLECLLKSGLVVNNVRIDPRWDWSPLAMAVHVDCGWDLLLKEGVIIDDTCMERLENICHEEGNLVRRFIDAATENNISIDIKPRFIKLVLRQEGTSHRGLELLSESNDMDDLPRREVALQKASLFGQTQIVKDILSEEDLDVNFCAPETDYLTTINSASTNGHIDVVRILIDHGAALEVHDSRSNPKGIHQLATFMIALVKGHMEVAMLLEAAGADINKLVDCGTSALHYTAMCSVTMVEYILNSPKFHQTVSVRSLDNFTVPIAAVMLGDMDNIKYVLKRSNLSDILARCTNSERSGYTALHFAVSYNLPRILIETLIQSGFEVSLETDSRFTPLHIAAACDNIELFRAMMWFTERELLLNPSSARNLFQYTSIVNHAACIQDTVSKWSSPSIHPLDHPTEPRLSVLLYIIHERWSYPQQMFQALQMFLSRPGINLEPKDAEGRSPLVILCQELAKSDKPDQWDNWTTLHNSINLLIRRGADVLSQDARGNTALHYMCEVAFLPHHFGALLILLYEPTPILLCFKPNNHSIESYRYKILNAKL</sequence>
<feature type="repeat" description="ANK" evidence="3">
    <location>
        <begin position="318"/>
        <end position="351"/>
    </location>
</feature>
<evidence type="ECO:0000256" key="2">
    <source>
        <dbReference type="ARBA" id="ARBA00023043"/>
    </source>
</evidence>
<organism evidence="4 5">
    <name type="scientific">Botrytis byssoidea</name>
    <dbReference type="NCBI Taxonomy" id="139641"/>
    <lineage>
        <taxon>Eukaryota</taxon>
        <taxon>Fungi</taxon>
        <taxon>Dikarya</taxon>
        <taxon>Ascomycota</taxon>
        <taxon>Pezizomycotina</taxon>
        <taxon>Leotiomycetes</taxon>
        <taxon>Helotiales</taxon>
        <taxon>Sclerotiniaceae</taxon>
        <taxon>Botrytis</taxon>
    </lineage>
</organism>
<dbReference type="PROSITE" id="PS50088">
    <property type="entry name" value="ANK_REPEAT"/>
    <property type="match status" value="2"/>
</dbReference>
<accession>A0A9P5IQA2</accession>
<evidence type="ECO:0000256" key="1">
    <source>
        <dbReference type="ARBA" id="ARBA00022737"/>
    </source>
</evidence>
<keyword evidence="1" id="KW-0677">Repeat</keyword>
<keyword evidence="2 3" id="KW-0040">ANK repeat</keyword>
<name>A0A9P5IQA2_9HELO</name>
<dbReference type="Proteomes" id="UP000710849">
    <property type="component" value="Unassembled WGS sequence"/>
</dbReference>
<proteinExistence type="predicted"/>
<comment type="caution">
    <text evidence="4">The sequence shown here is derived from an EMBL/GenBank/DDBJ whole genome shotgun (WGS) entry which is preliminary data.</text>
</comment>
<dbReference type="PROSITE" id="PS50297">
    <property type="entry name" value="ANK_REP_REGION"/>
    <property type="match status" value="2"/>
</dbReference>
<dbReference type="Pfam" id="PF12796">
    <property type="entry name" value="Ank_2"/>
    <property type="match status" value="2"/>
</dbReference>
<feature type="repeat" description="ANK" evidence="3">
    <location>
        <begin position="171"/>
        <end position="203"/>
    </location>
</feature>
<dbReference type="GeneID" id="62148178"/>
<dbReference type="SUPFAM" id="SSF48403">
    <property type="entry name" value="Ankyrin repeat"/>
    <property type="match status" value="1"/>
</dbReference>
<protein>
    <submittedName>
        <fullName evidence="4">Uncharacterized protein</fullName>
    </submittedName>
</protein>
<evidence type="ECO:0000313" key="5">
    <source>
        <dbReference type="Proteomes" id="UP000710849"/>
    </source>
</evidence>
<dbReference type="SMART" id="SM00248">
    <property type="entry name" value="ANK"/>
    <property type="match status" value="8"/>
</dbReference>
<dbReference type="AlphaFoldDB" id="A0A9P5IQA2"/>
<gene>
    <name evidence="4" type="ORF">EAE97_004589</name>
</gene>
<dbReference type="InterPro" id="IPR002110">
    <property type="entry name" value="Ankyrin_rpt"/>
</dbReference>
<keyword evidence="5" id="KW-1185">Reference proteome</keyword>
<reference evidence="4 5" key="1">
    <citation type="journal article" date="2020" name="Genome Biol. Evol.">
        <title>Comparative genomics of Sclerotiniaceae.</title>
        <authorList>
            <person name="Valero Jimenez C.A."/>
            <person name="Steentjes M."/>
            <person name="Scholten O.E."/>
            <person name="Van Kan J.A.L."/>
        </authorList>
    </citation>
    <scope>NUCLEOTIDE SEQUENCE [LARGE SCALE GENOMIC DNA]</scope>
    <source>
        <strain evidence="4 5">MUCL 94</strain>
    </source>
</reference>
<evidence type="ECO:0000313" key="4">
    <source>
        <dbReference type="EMBL" id="KAF7947340.1"/>
    </source>
</evidence>
<dbReference type="PANTHER" id="PTHR24198:SF165">
    <property type="entry name" value="ANKYRIN REPEAT-CONTAINING PROTEIN-RELATED"/>
    <property type="match status" value="1"/>
</dbReference>
<dbReference type="Gene3D" id="1.25.40.20">
    <property type="entry name" value="Ankyrin repeat-containing domain"/>
    <property type="match status" value="3"/>
</dbReference>
<dbReference type="PANTHER" id="PTHR24198">
    <property type="entry name" value="ANKYRIN REPEAT AND PROTEIN KINASE DOMAIN-CONTAINING PROTEIN"/>
    <property type="match status" value="1"/>
</dbReference>
<dbReference type="RefSeq" id="XP_038734545.1">
    <property type="nucleotide sequence ID" value="XM_038875101.1"/>
</dbReference>
<dbReference type="InterPro" id="IPR036770">
    <property type="entry name" value="Ankyrin_rpt-contain_sf"/>
</dbReference>
<evidence type="ECO:0000256" key="3">
    <source>
        <dbReference type="PROSITE-ProRule" id="PRU00023"/>
    </source>
</evidence>